<dbReference type="GO" id="GO:0004252">
    <property type="term" value="F:serine-type endopeptidase activity"/>
    <property type="evidence" value="ECO:0007669"/>
    <property type="project" value="InterPro"/>
</dbReference>
<evidence type="ECO:0000256" key="6">
    <source>
        <dbReference type="ARBA" id="ARBA00023136"/>
    </source>
</evidence>
<sequence>MCSSSRQVARCSAHPISKNIPLFQKVQKQVDNLSEFVSSLPALMKQVVVYTYASLGQTYVSSSEGRRAGWALCAVNVAVWAAWQIPRLRPFMHIHFAHNPLSGKTYTMFTSIFSHASIIHLVFNCMALTSFASAAGNWMGHEQRSTSELQEATEIYHFYAFFISAGLFSSLVSHVVSARFRFPRLVAQLARKPPSEATARTSVAATLTSSLTSVAKTPPPVTGAIAAAEAATPAAAILPSLGASGAVYASVILSALAFPNAEVSLVFPPTGSIPIGYGVGGLLLLDCVGALRGWRIMDHYAHLGGAAFGVLYYAYGMQAWDATRVRLMGATQQLKKWSSIERPGSKGGNRTGA</sequence>
<evidence type="ECO:0000313" key="9">
    <source>
        <dbReference type="EMBL" id="ETW79311.1"/>
    </source>
</evidence>
<keyword evidence="4" id="KW-0378">Hydrolase</keyword>
<gene>
    <name evidence="9" type="ORF">HETIRDRAFT_50368</name>
</gene>
<comment type="subcellular location">
    <subcellularLocation>
        <location evidence="1">Membrane</location>
        <topology evidence="1">Multi-pass membrane protein</topology>
    </subcellularLocation>
</comment>
<dbReference type="eggNOG" id="KOG2980">
    <property type="taxonomic scope" value="Eukaryota"/>
</dbReference>
<keyword evidence="5 7" id="KW-1133">Transmembrane helix</keyword>
<dbReference type="Gene3D" id="1.20.1540.10">
    <property type="entry name" value="Rhomboid-like"/>
    <property type="match status" value="1"/>
</dbReference>
<protein>
    <submittedName>
        <fullName evidence="9">Integral membrane protease of the rhomboid family</fullName>
    </submittedName>
</protein>
<dbReference type="InterPro" id="IPR050925">
    <property type="entry name" value="Rhomboid_protease_S54"/>
</dbReference>
<feature type="transmembrane region" description="Helical" evidence="7">
    <location>
        <begin position="106"/>
        <end position="135"/>
    </location>
</feature>
<evidence type="ECO:0000256" key="5">
    <source>
        <dbReference type="ARBA" id="ARBA00022989"/>
    </source>
</evidence>
<dbReference type="STRING" id="747525.W4K2N2"/>
<reference evidence="9 10" key="1">
    <citation type="journal article" date="2012" name="New Phytol.">
        <title>Insight into trade-off between wood decay and parasitism from the genome of a fungal forest pathogen.</title>
        <authorList>
            <person name="Olson A."/>
            <person name="Aerts A."/>
            <person name="Asiegbu F."/>
            <person name="Belbahri L."/>
            <person name="Bouzid O."/>
            <person name="Broberg A."/>
            <person name="Canback B."/>
            <person name="Coutinho P.M."/>
            <person name="Cullen D."/>
            <person name="Dalman K."/>
            <person name="Deflorio G."/>
            <person name="van Diepen L.T."/>
            <person name="Dunand C."/>
            <person name="Duplessis S."/>
            <person name="Durling M."/>
            <person name="Gonthier P."/>
            <person name="Grimwood J."/>
            <person name="Fossdal C.G."/>
            <person name="Hansson D."/>
            <person name="Henrissat B."/>
            <person name="Hietala A."/>
            <person name="Himmelstrand K."/>
            <person name="Hoffmeister D."/>
            <person name="Hogberg N."/>
            <person name="James T.Y."/>
            <person name="Karlsson M."/>
            <person name="Kohler A."/>
            <person name="Kues U."/>
            <person name="Lee Y.H."/>
            <person name="Lin Y.C."/>
            <person name="Lind M."/>
            <person name="Lindquist E."/>
            <person name="Lombard V."/>
            <person name="Lucas S."/>
            <person name="Lunden K."/>
            <person name="Morin E."/>
            <person name="Murat C."/>
            <person name="Park J."/>
            <person name="Raffaello T."/>
            <person name="Rouze P."/>
            <person name="Salamov A."/>
            <person name="Schmutz J."/>
            <person name="Solheim H."/>
            <person name="Stahlberg J."/>
            <person name="Velez H."/>
            <person name="de Vries R.P."/>
            <person name="Wiebenga A."/>
            <person name="Woodward S."/>
            <person name="Yakovlev I."/>
            <person name="Garbelotto M."/>
            <person name="Martin F."/>
            <person name="Grigoriev I.V."/>
            <person name="Stenlid J."/>
        </authorList>
    </citation>
    <scope>NUCLEOTIDE SEQUENCE [LARGE SCALE GENOMIC DNA]</scope>
    <source>
        <strain evidence="9 10">TC 32-1</strain>
    </source>
</reference>
<dbReference type="Pfam" id="PF01694">
    <property type="entry name" value="Rhomboid"/>
    <property type="match status" value="2"/>
</dbReference>
<dbReference type="RefSeq" id="XP_009548780.1">
    <property type="nucleotide sequence ID" value="XM_009550485.1"/>
</dbReference>
<dbReference type="EMBL" id="KI925461">
    <property type="protein sequence ID" value="ETW79311.1"/>
    <property type="molecule type" value="Genomic_DNA"/>
</dbReference>
<evidence type="ECO:0000256" key="3">
    <source>
        <dbReference type="ARBA" id="ARBA00022692"/>
    </source>
</evidence>
<evidence type="ECO:0000256" key="7">
    <source>
        <dbReference type="SAM" id="Phobius"/>
    </source>
</evidence>
<comment type="similarity">
    <text evidence="2">Belongs to the peptidase S54 family.</text>
</comment>
<dbReference type="PANTHER" id="PTHR43731">
    <property type="entry name" value="RHOMBOID PROTEASE"/>
    <property type="match status" value="1"/>
</dbReference>
<feature type="domain" description="Peptidase S54 rhomboid" evidence="8">
    <location>
        <begin position="103"/>
        <end position="179"/>
    </location>
</feature>
<dbReference type="GeneID" id="20678145"/>
<dbReference type="HOGENOM" id="CLU_034022_1_0_1"/>
<dbReference type="SUPFAM" id="SSF144091">
    <property type="entry name" value="Rhomboid-like"/>
    <property type="match status" value="1"/>
</dbReference>
<dbReference type="PANTHER" id="PTHR43731:SF14">
    <property type="entry name" value="PRESENILIN-ASSOCIATED RHOMBOID-LIKE PROTEIN, MITOCHONDRIAL"/>
    <property type="match status" value="1"/>
</dbReference>
<proteinExistence type="inferred from homology"/>
<dbReference type="KEGG" id="hir:HETIRDRAFT_50368"/>
<evidence type="ECO:0000256" key="1">
    <source>
        <dbReference type="ARBA" id="ARBA00004141"/>
    </source>
</evidence>
<dbReference type="Proteomes" id="UP000030671">
    <property type="component" value="Unassembled WGS sequence"/>
</dbReference>
<organism evidence="9 10">
    <name type="scientific">Heterobasidion irregulare (strain TC 32-1)</name>
    <dbReference type="NCBI Taxonomy" id="747525"/>
    <lineage>
        <taxon>Eukaryota</taxon>
        <taxon>Fungi</taxon>
        <taxon>Dikarya</taxon>
        <taxon>Basidiomycota</taxon>
        <taxon>Agaricomycotina</taxon>
        <taxon>Agaricomycetes</taxon>
        <taxon>Russulales</taxon>
        <taxon>Bondarzewiaceae</taxon>
        <taxon>Heterobasidion</taxon>
        <taxon>Heterobasidion annosum species complex</taxon>
    </lineage>
</organism>
<dbReference type="InParanoid" id="W4K2N2"/>
<keyword evidence="6 7" id="KW-0472">Membrane</keyword>
<keyword evidence="3 7" id="KW-0812">Transmembrane</keyword>
<evidence type="ECO:0000313" key="10">
    <source>
        <dbReference type="Proteomes" id="UP000030671"/>
    </source>
</evidence>
<feature type="transmembrane region" description="Helical" evidence="7">
    <location>
        <begin position="155"/>
        <end position="176"/>
    </location>
</feature>
<keyword evidence="9" id="KW-0645">Protease</keyword>
<keyword evidence="10" id="KW-1185">Reference proteome</keyword>
<dbReference type="AlphaFoldDB" id="W4K2N2"/>
<evidence type="ECO:0000256" key="2">
    <source>
        <dbReference type="ARBA" id="ARBA00009045"/>
    </source>
</evidence>
<dbReference type="GO" id="GO:0016020">
    <property type="term" value="C:membrane"/>
    <property type="evidence" value="ECO:0007669"/>
    <property type="project" value="UniProtKB-SubCell"/>
</dbReference>
<evidence type="ECO:0000259" key="8">
    <source>
        <dbReference type="Pfam" id="PF01694"/>
    </source>
</evidence>
<dbReference type="InterPro" id="IPR035952">
    <property type="entry name" value="Rhomboid-like_sf"/>
</dbReference>
<dbReference type="GO" id="GO:0006465">
    <property type="term" value="P:signal peptide processing"/>
    <property type="evidence" value="ECO:0007669"/>
    <property type="project" value="TreeGrafter"/>
</dbReference>
<name>W4K2N2_HETIT</name>
<dbReference type="FunCoup" id="W4K2N2">
    <property type="interactions" value="334"/>
</dbReference>
<accession>W4K2N2</accession>
<evidence type="ECO:0000256" key="4">
    <source>
        <dbReference type="ARBA" id="ARBA00022801"/>
    </source>
</evidence>
<dbReference type="InterPro" id="IPR022764">
    <property type="entry name" value="Peptidase_S54_rhomboid_dom"/>
</dbReference>
<dbReference type="OrthoDB" id="10260614at2759"/>
<feature type="domain" description="Peptidase S54 rhomboid" evidence="8">
    <location>
        <begin position="231"/>
        <end position="316"/>
    </location>
</feature>